<dbReference type="Pfam" id="PF00023">
    <property type="entry name" value="Ank"/>
    <property type="match status" value="2"/>
</dbReference>
<accession>A0AAE1HG11</accession>
<protein>
    <recommendedName>
        <fullName evidence="6">Protein fem-1 homolog B</fullName>
    </recommendedName>
</protein>
<dbReference type="FunFam" id="1.25.40.20:FF:000264">
    <property type="entry name" value="Fem-1 homolog B"/>
    <property type="match status" value="1"/>
</dbReference>
<dbReference type="Proteomes" id="UP001219518">
    <property type="component" value="Unassembled WGS sequence"/>
</dbReference>
<dbReference type="PRINTS" id="PR01415">
    <property type="entry name" value="ANKYRIN"/>
</dbReference>
<dbReference type="PROSITE" id="PS50088">
    <property type="entry name" value="ANK_REPEAT"/>
    <property type="match status" value="4"/>
</dbReference>
<gene>
    <name evidence="8" type="ORF">KUF71_009943</name>
</gene>
<feature type="repeat" description="ANK" evidence="7">
    <location>
        <begin position="183"/>
        <end position="215"/>
    </location>
</feature>
<organism evidence="8 9">
    <name type="scientific">Frankliniella fusca</name>
    <dbReference type="NCBI Taxonomy" id="407009"/>
    <lineage>
        <taxon>Eukaryota</taxon>
        <taxon>Metazoa</taxon>
        <taxon>Ecdysozoa</taxon>
        <taxon>Arthropoda</taxon>
        <taxon>Hexapoda</taxon>
        <taxon>Insecta</taxon>
        <taxon>Pterygota</taxon>
        <taxon>Neoptera</taxon>
        <taxon>Paraneoptera</taxon>
        <taxon>Thysanoptera</taxon>
        <taxon>Terebrantia</taxon>
        <taxon>Thripoidea</taxon>
        <taxon>Thripidae</taxon>
        <taxon>Frankliniella</taxon>
    </lineage>
</organism>
<evidence type="ECO:0000256" key="6">
    <source>
        <dbReference type="ARBA" id="ARBA00072197"/>
    </source>
</evidence>
<comment type="caution">
    <text evidence="8">The sequence shown here is derived from an EMBL/GenBank/DDBJ whole genome shotgun (WGS) entry which is preliminary data.</text>
</comment>
<evidence type="ECO:0000256" key="1">
    <source>
        <dbReference type="ARBA" id="ARBA00004906"/>
    </source>
</evidence>
<reference evidence="8" key="1">
    <citation type="submission" date="2021-07" db="EMBL/GenBank/DDBJ databases">
        <authorList>
            <person name="Catto M.A."/>
            <person name="Jacobson A."/>
            <person name="Kennedy G."/>
            <person name="Labadie P."/>
            <person name="Hunt B.G."/>
            <person name="Srinivasan R."/>
        </authorList>
    </citation>
    <scope>NUCLEOTIDE SEQUENCE</scope>
    <source>
        <strain evidence="8">PL_HMW_Pooled</strain>
        <tissue evidence="8">Head</tissue>
    </source>
</reference>
<dbReference type="PANTHER" id="PTHR24173">
    <property type="entry name" value="ANKYRIN REPEAT CONTAINING"/>
    <property type="match status" value="1"/>
</dbReference>
<keyword evidence="2" id="KW-0677">Repeat</keyword>
<evidence type="ECO:0000313" key="9">
    <source>
        <dbReference type="Proteomes" id="UP001219518"/>
    </source>
</evidence>
<feature type="repeat" description="ANK" evidence="7">
    <location>
        <begin position="150"/>
        <end position="182"/>
    </location>
</feature>
<keyword evidence="3" id="KW-0833">Ubl conjugation pathway</keyword>
<dbReference type="GO" id="GO:0003006">
    <property type="term" value="P:developmental process involved in reproduction"/>
    <property type="evidence" value="ECO:0007669"/>
    <property type="project" value="UniProtKB-ARBA"/>
</dbReference>
<dbReference type="SUPFAM" id="SSF48403">
    <property type="entry name" value="Ankyrin repeat"/>
    <property type="match status" value="2"/>
</dbReference>
<comment type="similarity">
    <text evidence="5">Belongs to the fem-1 family.</text>
</comment>
<dbReference type="Gene3D" id="1.25.40.20">
    <property type="entry name" value="Ankyrin repeat-containing domain"/>
    <property type="match status" value="3"/>
</dbReference>
<evidence type="ECO:0000313" key="8">
    <source>
        <dbReference type="EMBL" id="KAK3920687.1"/>
    </source>
</evidence>
<evidence type="ECO:0000256" key="2">
    <source>
        <dbReference type="ARBA" id="ARBA00022737"/>
    </source>
</evidence>
<dbReference type="AlphaFoldDB" id="A0AAE1HG11"/>
<evidence type="ECO:0000256" key="4">
    <source>
        <dbReference type="ARBA" id="ARBA00023043"/>
    </source>
</evidence>
<proteinExistence type="inferred from homology"/>
<dbReference type="PROSITE" id="PS50297">
    <property type="entry name" value="ANK_REP_REGION"/>
    <property type="match status" value="4"/>
</dbReference>
<sequence length="719" mass="80680">MPVLSAFLSFCLRKILSEGLERAYRHFIVFLNEPRPRRCELDPEDDGEDETNIMVDAEEEVISDSLRTRVFHASKDGMAITLYALLADLSSKTAEELLAQLVEEEDGQRSTPLIIAARNGHDKVVKLLISRFRINLEQEGVVKFDGFKVEGATALWCASGAGHLKVVKTLVKSGADVDHPTKTNSTPLRAACFDGRLDIVRYLAEHNANVHTANKYNNTCLMVASYRGHGDVVSYLLEKGSDPNVRAQCGATGLHFAAECGQLSIVKELLRYGAVFSLNENGMSPLMVAADRTREDVVDYLILQDFVSFEEKIDALELLGASFANDKDNYSPTSAYTHMKRGMELRFKNKNNPILKKLGPPIRAYEYWVEAQNMEEMMARASDVNSIHMESLAIRERILGPNNPEVTHPIIYRGAVFADHAQFDRCIELWMHAVNLRQNTNTSVVKDLLRFAQVFSQMIHVGVDIRYTEVESVMTACVKELENNKSKILDPGPKDDVETVQEEMETNLVTMLYLLCISTKLLTSYNSRHEYHQSLNKIAFQANRVNARTRDGETLLHLCVNADTPLDDFHINDVCKFPCAVTAKLLIQTGADVNAMDKNRNTPLHVIVGFQRPLREFMTIHTIIMDLTSAGAHQDICNIRGETPYDATTEVAELILRSQVKLSLKCLAAKAVQAHNIPYIGQVPSTLESFIELHGPGRSHTNRLTFKDDVTIPELYVRI</sequence>
<name>A0AAE1HG11_9NEOP</name>
<dbReference type="SMART" id="SM00248">
    <property type="entry name" value="ANK"/>
    <property type="match status" value="7"/>
</dbReference>
<dbReference type="Pfam" id="PF12796">
    <property type="entry name" value="Ank_2"/>
    <property type="match status" value="1"/>
</dbReference>
<comment type="pathway">
    <text evidence="1">Protein modification; protein ubiquitination.</text>
</comment>
<feature type="repeat" description="ANK" evidence="7">
    <location>
        <begin position="216"/>
        <end position="248"/>
    </location>
</feature>
<evidence type="ECO:0000256" key="5">
    <source>
        <dbReference type="ARBA" id="ARBA00038500"/>
    </source>
</evidence>
<dbReference type="InterPro" id="IPR036770">
    <property type="entry name" value="Ankyrin_rpt-contain_sf"/>
</dbReference>
<reference evidence="8" key="2">
    <citation type="journal article" date="2023" name="BMC Genomics">
        <title>Pest status, molecular evolution, and epigenetic factors derived from the genome assembly of Frankliniella fusca, a thysanopteran phytovirus vector.</title>
        <authorList>
            <person name="Catto M.A."/>
            <person name="Labadie P.E."/>
            <person name="Jacobson A.L."/>
            <person name="Kennedy G.G."/>
            <person name="Srinivasan R."/>
            <person name="Hunt B.G."/>
        </authorList>
    </citation>
    <scope>NUCLEOTIDE SEQUENCE</scope>
    <source>
        <strain evidence="8">PL_HMW_Pooled</strain>
    </source>
</reference>
<dbReference type="PANTHER" id="PTHR24173:SF78">
    <property type="entry name" value="PROTEIN FEM-1 HOMOLOG B"/>
    <property type="match status" value="1"/>
</dbReference>
<keyword evidence="4 7" id="KW-0040">ANK repeat</keyword>
<dbReference type="InterPro" id="IPR002110">
    <property type="entry name" value="Ankyrin_rpt"/>
</dbReference>
<feature type="repeat" description="ANK" evidence="7">
    <location>
        <begin position="249"/>
        <end position="281"/>
    </location>
</feature>
<keyword evidence="9" id="KW-1185">Reference proteome</keyword>
<dbReference type="GO" id="GO:0043161">
    <property type="term" value="P:proteasome-mediated ubiquitin-dependent protein catabolic process"/>
    <property type="evidence" value="ECO:0007669"/>
    <property type="project" value="UniProtKB-ARBA"/>
</dbReference>
<evidence type="ECO:0000256" key="7">
    <source>
        <dbReference type="PROSITE-ProRule" id="PRU00023"/>
    </source>
</evidence>
<evidence type="ECO:0000256" key="3">
    <source>
        <dbReference type="ARBA" id="ARBA00022786"/>
    </source>
</evidence>
<dbReference type="EMBL" id="JAHWGI010001016">
    <property type="protein sequence ID" value="KAK3920687.1"/>
    <property type="molecule type" value="Genomic_DNA"/>
</dbReference>